<keyword evidence="3 9" id="KW-0812">Transmembrane</keyword>
<evidence type="ECO:0000313" key="12">
    <source>
        <dbReference type="Proteomes" id="UP000253472"/>
    </source>
</evidence>
<evidence type="ECO:0000313" key="11">
    <source>
        <dbReference type="EMBL" id="RCK62467.1"/>
    </source>
</evidence>
<feature type="transmembrane region" description="Helical" evidence="9">
    <location>
        <begin position="288"/>
        <end position="315"/>
    </location>
</feature>
<comment type="caution">
    <text evidence="11">The sequence shown here is derived from an EMBL/GenBank/DDBJ whole genome shotgun (WGS) entry which is preliminary data.</text>
</comment>
<feature type="transmembrane region" description="Helical" evidence="9">
    <location>
        <begin position="439"/>
        <end position="463"/>
    </location>
</feature>
<feature type="transmembrane region" description="Helical" evidence="9">
    <location>
        <begin position="56"/>
        <end position="79"/>
    </location>
</feature>
<dbReference type="STRING" id="5486.A0A367Y9I3"/>
<sequence>MADSTATIQQQPPWTILTTSEKVTLVILISCSGIWSTLSTSIYFPALPELSHDFDVSLAITNISVVAYLIFQGITPTFIATFADAYGRRPCVIYCLAGYCAVNIAISRVNVYWLLAVLRCVQAATISPIIAVSAGTVSDITTKENRGRFIGGIQGIQLVGQGFGALVGAGIISGFGWRGVFIVLAIGSGAVMVCMILVFPETNRKIVGNLSVPPTHTWNKAPILYVPYYRKRLTNDTSTIVPPQLPNFLDPFKILIQPTIFITLLAGGFQFATWTMCLTTLSTSLEKYYNYLIVTVGLCYLAPGVGTLVGSVLTGRTIDLIYARKRNTYNRKYGHLTENEKPEFDLFAARFEMTGYTTMVAVAFCVVFAWCLDQRVHVAPILVALFFVSMAAVAFLSCMNTLLVDLFPDKGSSASSCLNLVRCLLSALFVGVLDPMQNAMGIGGCFTFMAGLCFLSYLLLGYFSYRSRKSNKKEIEK</sequence>
<keyword evidence="5" id="KW-0843">Virulence</keyword>
<dbReference type="InterPro" id="IPR011701">
    <property type="entry name" value="MFS"/>
</dbReference>
<evidence type="ECO:0000256" key="9">
    <source>
        <dbReference type="SAM" id="Phobius"/>
    </source>
</evidence>
<name>A0A367Y9I3_9ASCO</name>
<dbReference type="PROSITE" id="PS50850">
    <property type="entry name" value="MFS"/>
    <property type="match status" value="1"/>
</dbReference>
<dbReference type="GO" id="GO:0022857">
    <property type="term" value="F:transmembrane transporter activity"/>
    <property type="evidence" value="ECO:0007669"/>
    <property type="project" value="InterPro"/>
</dbReference>
<feature type="transmembrane region" description="Helical" evidence="9">
    <location>
        <begin position="254"/>
        <end position="276"/>
    </location>
</feature>
<comment type="similarity">
    <text evidence="7">Belongs to the major facilitator superfamily. CAR1 family.</text>
</comment>
<feature type="transmembrane region" description="Helical" evidence="9">
    <location>
        <begin position="149"/>
        <end position="173"/>
    </location>
</feature>
<dbReference type="InterPro" id="IPR036259">
    <property type="entry name" value="MFS_trans_sf"/>
</dbReference>
<dbReference type="SUPFAM" id="SSF103473">
    <property type="entry name" value="MFS general substrate transporter"/>
    <property type="match status" value="1"/>
</dbReference>
<feature type="transmembrane region" description="Helical" evidence="9">
    <location>
        <begin position="179"/>
        <end position="199"/>
    </location>
</feature>
<evidence type="ECO:0000256" key="5">
    <source>
        <dbReference type="ARBA" id="ARBA00023026"/>
    </source>
</evidence>
<keyword evidence="2" id="KW-0813">Transport</keyword>
<dbReference type="GO" id="GO:0005886">
    <property type="term" value="C:plasma membrane"/>
    <property type="evidence" value="ECO:0007669"/>
    <property type="project" value="UniProtKB-SubCell"/>
</dbReference>
<comment type="subcellular location">
    <subcellularLocation>
        <location evidence="1">Cell membrane</location>
        <topology evidence="1">Multi-pass membrane protein</topology>
    </subcellularLocation>
</comment>
<dbReference type="GO" id="GO:0001765">
    <property type="term" value="P:membrane raft assembly"/>
    <property type="evidence" value="ECO:0007669"/>
    <property type="project" value="UniProtKB-ARBA"/>
</dbReference>
<evidence type="ECO:0000256" key="8">
    <source>
        <dbReference type="ARBA" id="ARBA00053949"/>
    </source>
</evidence>
<keyword evidence="6 9" id="KW-0472">Membrane</keyword>
<dbReference type="Pfam" id="PF07690">
    <property type="entry name" value="MFS_1"/>
    <property type="match status" value="1"/>
</dbReference>
<dbReference type="Proteomes" id="UP000253472">
    <property type="component" value="Unassembled WGS sequence"/>
</dbReference>
<evidence type="ECO:0000256" key="1">
    <source>
        <dbReference type="ARBA" id="ARBA00004651"/>
    </source>
</evidence>
<feature type="domain" description="Major facilitator superfamily (MFS) profile" evidence="10">
    <location>
        <begin position="25"/>
        <end position="468"/>
    </location>
</feature>
<dbReference type="GO" id="GO:0055088">
    <property type="term" value="P:lipid homeostasis"/>
    <property type="evidence" value="ECO:0007669"/>
    <property type="project" value="UniProtKB-ARBA"/>
</dbReference>
<organism evidence="11 12">
    <name type="scientific">Candida viswanathii</name>
    <dbReference type="NCBI Taxonomy" id="5486"/>
    <lineage>
        <taxon>Eukaryota</taxon>
        <taxon>Fungi</taxon>
        <taxon>Dikarya</taxon>
        <taxon>Ascomycota</taxon>
        <taxon>Saccharomycotina</taxon>
        <taxon>Pichiomycetes</taxon>
        <taxon>Debaryomycetaceae</taxon>
        <taxon>Candida/Lodderomyces clade</taxon>
        <taxon>Candida</taxon>
    </lineage>
</organism>
<dbReference type="FunFam" id="1.20.1250.20:FF:000172">
    <property type="entry name" value="MFS multidrug resistance transporter"/>
    <property type="match status" value="1"/>
</dbReference>
<evidence type="ECO:0000256" key="7">
    <source>
        <dbReference type="ARBA" id="ARBA00038347"/>
    </source>
</evidence>
<dbReference type="PANTHER" id="PTHR23502">
    <property type="entry name" value="MAJOR FACILITATOR SUPERFAMILY"/>
    <property type="match status" value="1"/>
</dbReference>
<protein>
    <submittedName>
        <fullName evidence="11">MFS antiporter QDR2</fullName>
    </submittedName>
</protein>
<dbReference type="GO" id="GO:0045121">
    <property type="term" value="C:membrane raft"/>
    <property type="evidence" value="ECO:0007669"/>
    <property type="project" value="UniProtKB-ARBA"/>
</dbReference>
<dbReference type="OrthoDB" id="440553at2759"/>
<feature type="transmembrane region" description="Helical" evidence="9">
    <location>
        <begin position="91"/>
        <end position="106"/>
    </location>
</feature>
<evidence type="ECO:0000256" key="4">
    <source>
        <dbReference type="ARBA" id="ARBA00022989"/>
    </source>
</evidence>
<evidence type="ECO:0000256" key="2">
    <source>
        <dbReference type="ARBA" id="ARBA00022448"/>
    </source>
</evidence>
<dbReference type="PANTHER" id="PTHR23502:SF51">
    <property type="entry name" value="QUINIDINE RESISTANCE PROTEIN 1-RELATED"/>
    <property type="match status" value="1"/>
</dbReference>
<dbReference type="EMBL" id="QLNQ01000025">
    <property type="protein sequence ID" value="RCK62467.1"/>
    <property type="molecule type" value="Genomic_DNA"/>
</dbReference>
<reference evidence="11 12" key="1">
    <citation type="submission" date="2018-06" db="EMBL/GenBank/DDBJ databases">
        <title>Whole genome sequencing of Candida tropicalis (genome annotated by CSBL at Korea University).</title>
        <authorList>
            <person name="Ahn J."/>
        </authorList>
    </citation>
    <scope>NUCLEOTIDE SEQUENCE [LARGE SCALE GENOMIC DNA]</scope>
    <source>
        <strain evidence="11 12">ATCC 20962</strain>
    </source>
</reference>
<dbReference type="Gene3D" id="1.20.1250.20">
    <property type="entry name" value="MFS general substrate transporter like domains"/>
    <property type="match status" value="1"/>
</dbReference>
<keyword evidence="12" id="KW-1185">Reference proteome</keyword>
<dbReference type="InterPro" id="IPR020846">
    <property type="entry name" value="MFS_dom"/>
</dbReference>
<evidence type="ECO:0000256" key="6">
    <source>
        <dbReference type="ARBA" id="ARBA00023136"/>
    </source>
</evidence>
<feature type="transmembrane region" description="Helical" evidence="9">
    <location>
        <begin position="353"/>
        <end position="372"/>
    </location>
</feature>
<feature type="transmembrane region" description="Helical" evidence="9">
    <location>
        <begin position="416"/>
        <end position="433"/>
    </location>
</feature>
<gene>
    <name evidence="11" type="primary">QDR2_5</name>
    <name evidence="11" type="ORF">Cantr_09498</name>
</gene>
<feature type="transmembrane region" description="Helical" evidence="9">
    <location>
        <begin position="378"/>
        <end position="404"/>
    </location>
</feature>
<feature type="transmembrane region" description="Helical" evidence="9">
    <location>
        <begin position="112"/>
        <end position="137"/>
    </location>
</feature>
<accession>A0A367Y9I3</accession>
<evidence type="ECO:0000259" key="10">
    <source>
        <dbReference type="PROSITE" id="PS50850"/>
    </source>
</evidence>
<proteinExistence type="inferred from homology"/>
<keyword evidence="4 9" id="KW-1133">Transmembrane helix</keyword>
<comment type="function">
    <text evidence="8">MFS antiporter that does not display functional linkage as drug transporter and performs functions that significantly affect biofilm development and virulence. No substrate for transport has been identified yet, but plays an important role in the growth in the host.</text>
</comment>
<evidence type="ECO:0000256" key="3">
    <source>
        <dbReference type="ARBA" id="ARBA00022692"/>
    </source>
</evidence>
<dbReference type="AlphaFoldDB" id="A0A367Y9I3"/>
<feature type="transmembrane region" description="Helical" evidence="9">
    <location>
        <begin position="23"/>
        <end position="44"/>
    </location>
</feature>